<evidence type="ECO:0000256" key="3">
    <source>
        <dbReference type="ARBA" id="ARBA00022741"/>
    </source>
</evidence>
<dbReference type="PROSITE" id="PS50893">
    <property type="entry name" value="ABC_TRANSPORTER_2"/>
    <property type="match status" value="1"/>
</dbReference>
<evidence type="ECO:0000256" key="5">
    <source>
        <dbReference type="ARBA" id="ARBA00022970"/>
    </source>
</evidence>
<dbReference type="InterPro" id="IPR003439">
    <property type="entry name" value="ABC_transporter-like_ATP-bd"/>
</dbReference>
<name>A0A317MU72_9GAMM</name>
<gene>
    <name evidence="7" type="ORF">C7443_107187</name>
</gene>
<keyword evidence="3" id="KW-0547">Nucleotide-binding</keyword>
<dbReference type="SUPFAM" id="SSF52540">
    <property type="entry name" value="P-loop containing nucleoside triphosphate hydrolases"/>
    <property type="match status" value="1"/>
</dbReference>
<organism evidence="7 8">
    <name type="scientific">Plasticicumulans acidivorans</name>
    <dbReference type="NCBI Taxonomy" id="886464"/>
    <lineage>
        <taxon>Bacteria</taxon>
        <taxon>Pseudomonadati</taxon>
        <taxon>Pseudomonadota</taxon>
        <taxon>Gammaproteobacteria</taxon>
        <taxon>Candidatus Competibacteraceae</taxon>
        <taxon>Plasticicumulans</taxon>
    </lineage>
</organism>
<dbReference type="InterPro" id="IPR003593">
    <property type="entry name" value="AAA+_ATPase"/>
</dbReference>
<dbReference type="RefSeq" id="WP_110019091.1">
    <property type="nucleotide sequence ID" value="NZ_QGTJ01000007.1"/>
</dbReference>
<dbReference type="AlphaFoldDB" id="A0A317MU72"/>
<dbReference type="PANTHER" id="PTHR43820:SF4">
    <property type="entry name" value="HIGH-AFFINITY BRANCHED-CHAIN AMINO ACID TRANSPORT ATP-BINDING PROTEIN LIVF"/>
    <property type="match status" value="1"/>
</dbReference>
<accession>A0A317MU72</accession>
<keyword evidence="5" id="KW-0029">Amino-acid transport</keyword>
<dbReference type="Pfam" id="PF00005">
    <property type="entry name" value="ABC_tran"/>
    <property type="match status" value="1"/>
</dbReference>
<evidence type="ECO:0000256" key="4">
    <source>
        <dbReference type="ARBA" id="ARBA00022840"/>
    </source>
</evidence>
<sequence>MSEHLLEVRGIDAYYGPIQALREVSLHVDKGEIVTLIGANGAGKTTLLNTLFGNPRALVGHILFRGEEITRLPTYQIAKRGLALVPEGRHIFPGMTVEENLVMGTIPVGMEHADEDRQAMFELFPRLEERRDQRAGTLSGGEQQMLAIARALMARPEMILLDEPSLGLAPLVVKRIFEVLREIAGLGKTIFLVEQNANHALKLADRGYVLVNGVIELQGSGKELLGNPQVRQAYLGGH</sequence>
<dbReference type="PROSITE" id="PS00211">
    <property type="entry name" value="ABC_TRANSPORTER_1"/>
    <property type="match status" value="1"/>
</dbReference>
<proteinExistence type="inferred from homology"/>
<evidence type="ECO:0000313" key="8">
    <source>
        <dbReference type="Proteomes" id="UP000246569"/>
    </source>
</evidence>
<feature type="domain" description="ABC transporter" evidence="6">
    <location>
        <begin position="6"/>
        <end position="237"/>
    </location>
</feature>
<dbReference type="Gene3D" id="3.40.50.300">
    <property type="entry name" value="P-loop containing nucleotide triphosphate hydrolases"/>
    <property type="match status" value="1"/>
</dbReference>
<dbReference type="InterPro" id="IPR052156">
    <property type="entry name" value="BCAA_Transport_ATP-bd_LivF"/>
</dbReference>
<dbReference type="CDD" id="cd03224">
    <property type="entry name" value="ABC_TM1139_LivF_branched"/>
    <property type="match status" value="1"/>
</dbReference>
<keyword evidence="2" id="KW-0813">Transport</keyword>
<comment type="similarity">
    <text evidence="1">Belongs to the ABC transporter superfamily.</text>
</comment>
<dbReference type="EMBL" id="QGTJ01000007">
    <property type="protein sequence ID" value="PWV60612.1"/>
    <property type="molecule type" value="Genomic_DNA"/>
</dbReference>
<evidence type="ECO:0000256" key="2">
    <source>
        <dbReference type="ARBA" id="ARBA00022448"/>
    </source>
</evidence>
<dbReference type="Proteomes" id="UP000246569">
    <property type="component" value="Unassembled WGS sequence"/>
</dbReference>
<dbReference type="GO" id="GO:0015807">
    <property type="term" value="P:L-amino acid transport"/>
    <property type="evidence" value="ECO:0007669"/>
    <property type="project" value="TreeGrafter"/>
</dbReference>
<dbReference type="OrthoDB" id="9776369at2"/>
<keyword evidence="8" id="KW-1185">Reference proteome</keyword>
<dbReference type="SMART" id="SM00382">
    <property type="entry name" value="AAA"/>
    <property type="match status" value="1"/>
</dbReference>
<dbReference type="GO" id="GO:0015658">
    <property type="term" value="F:branched-chain amino acid transmembrane transporter activity"/>
    <property type="evidence" value="ECO:0007669"/>
    <property type="project" value="TreeGrafter"/>
</dbReference>
<evidence type="ECO:0000313" key="7">
    <source>
        <dbReference type="EMBL" id="PWV60612.1"/>
    </source>
</evidence>
<evidence type="ECO:0000259" key="6">
    <source>
        <dbReference type="PROSITE" id="PS50893"/>
    </source>
</evidence>
<dbReference type="PANTHER" id="PTHR43820">
    <property type="entry name" value="HIGH-AFFINITY BRANCHED-CHAIN AMINO ACID TRANSPORT ATP-BINDING PROTEIN LIVF"/>
    <property type="match status" value="1"/>
</dbReference>
<dbReference type="InterPro" id="IPR027417">
    <property type="entry name" value="P-loop_NTPase"/>
</dbReference>
<evidence type="ECO:0000256" key="1">
    <source>
        <dbReference type="ARBA" id="ARBA00005417"/>
    </source>
</evidence>
<keyword evidence="4 7" id="KW-0067">ATP-binding</keyword>
<dbReference type="GO" id="GO:0016887">
    <property type="term" value="F:ATP hydrolysis activity"/>
    <property type="evidence" value="ECO:0007669"/>
    <property type="project" value="InterPro"/>
</dbReference>
<dbReference type="InterPro" id="IPR017871">
    <property type="entry name" value="ABC_transporter-like_CS"/>
</dbReference>
<dbReference type="GO" id="GO:0005524">
    <property type="term" value="F:ATP binding"/>
    <property type="evidence" value="ECO:0007669"/>
    <property type="project" value="UniProtKB-KW"/>
</dbReference>
<comment type="caution">
    <text evidence="7">The sequence shown here is derived from an EMBL/GenBank/DDBJ whole genome shotgun (WGS) entry which is preliminary data.</text>
</comment>
<reference evidence="7 8" key="1">
    <citation type="submission" date="2018-05" db="EMBL/GenBank/DDBJ databases">
        <title>Genomic Encyclopedia of Type Strains, Phase IV (KMG-IV): sequencing the most valuable type-strain genomes for metagenomic binning, comparative biology and taxonomic classification.</title>
        <authorList>
            <person name="Goeker M."/>
        </authorList>
    </citation>
    <scope>NUCLEOTIDE SEQUENCE [LARGE SCALE GENOMIC DNA]</scope>
    <source>
        <strain evidence="7 8">DSM 23606</strain>
    </source>
</reference>
<protein>
    <submittedName>
        <fullName evidence="7">Amino acid/amide ABC transporter ATP-binding protein 2 (HAAT family)</fullName>
    </submittedName>
</protein>